<protein>
    <submittedName>
        <fullName evidence="4">Outer membrane protein 14</fullName>
    </submittedName>
</protein>
<dbReference type="AlphaFoldDB" id="D1AT98"/>
<feature type="domain" description="Msp4/OMP-like" evidence="3">
    <location>
        <begin position="46"/>
        <end position="410"/>
    </location>
</feature>
<evidence type="ECO:0000313" key="5">
    <source>
        <dbReference type="Proteomes" id="UP000000630"/>
    </source>
</evidence>
<keyword evidence="5" id="KW-1185">Reference proteome</keyword>
<keyword evidence="2" id="KW-0472">Membrane</keyword>
<evidence type="ECO:0000259" key="3">
    <source>
        <dbReference type="Pfam" id="PF01617"/>
    </source>
</evidence>
<dbReference type="InterPro" id="IPR011250">
    <property type="entry name" value="OMP/PagP_B-barrel"/>
</dbReference>
<feature type="compositionally biased region" description="Gly residues" evidence="1">
    <location>
        <begin position="234"/>
        <end position="245"/>
    </location>
</feature>
<organism evidence="4 5">
    <name type="scientific">Anaplasma centrale (strain Israel)</name>
    <name type="common">Anaplasma marginale subsp. centrale (strain Israel)</name>
    <dbReference type="NCBI Taxonomy" id="574556"/>
    <lineage>
        <taxon>Bacteria</taxon>
        <taxon>Pseudomonadati</taxon>
        <taxon>Pseudomonadota</taxon>
        <taxon>Alphaproteobacteria</taxon>
        <taxon>Rickettsiales</taxon>
        <taxon>Anaplasmataceae</taxon>
        <taxon>Anaplasma</taxon>
    </lineage>
</organism>
<dbReference type="KEGG" id="acn:ACIS_00068"/>
<proteinExistence type="predicted"/>
<name>D1AT98_ANACI</name>
<keyword evidence="2" id="KW-1133">Transmembrane helix</keyword>
<keyword evidence="2" id="KW-0812">Transmembrane</keyword>
<dbReference type="STRING" id="574556.ACIS_00068"/>
<dbReference type="EMBL" id="CP001759">
    <property type="protein sequence ID" value="ACZ48776.1"/>
    <property type="molecule type" value="Genomic_DNA"/>
</dbReference>
<dbReference type="SUPFAM" id="SSF56925">
    <property type="entry name" value="OMPA-like"/>
    <property type="match status" value="1"/>
</dbReference>
<feature type="transmembrane region" description="Helical" evidence="2">
    <location>
        <begin position="6"/>
        <end position="37"/>
    </location>
</feature>
<dbReference type="HOGENOM" id="CLU_054909_0_0_5"/>
<evidence type="ECO:0000313" key="4">
    <source>
        <dbReference type="EMBL" id="ACZ48776.1"/>
    </source>
</evidence>
<accession>D1AT98</accession>
<dbReference type="Pfam" id="PF01617">
    <property type="entry name" value="Surface_Ag_2"/>
    <property type="match status" value="1"/>
</dbReference>
<evidence type="ECO:0000256" key="2">
    <source>
        <dbReference type="SAM" id="Phobius"/>
    </source>
</evidence>
<sequence length="410" mass="42840">MQGVAFSLPLVVCVIGCVMKPVVCVAAVLLCAFGYLAPTKSHGADDRGDFYVSLGYGPTIGTIGGLRLDAAKETVAVLPYIGKLGSAELSSANYDWAGESMESPVIGFENSSLLGLQGGVGCVVRGTRLEMEFGYERYDLRSQKYALLSDGSATFALVKRISASATRDPEGFRVALQKELSKPVLESIKKRLEDIKEHDAVRSSRAFADKAIGKLSQLITSIEGSPTSADGAGAPAGGGGAGGGAAPTQDKRAAAVAAVVELSPGERGVIGRAIATSTEGMEIVEVSAVRAISTVMSVCYDFPQVGLLVNWKMSPYACAGLGASFVGLTDRQFQPQLTCRLKAGINYNIARNLTAFIGGTFGKVLGTDYKDTPAHRAVDDASPLGRTKEKVLASFGLQHTGVEVGIRLGF</sequence>
<reference evidence="4 5" key="1">
    <citation type="journal article" date="2010" name="J. Bacteriol.">
        <title>Complete genome sequence of Anaplasma marginale subsp. centrale.</title>
        <authorList>
            <person name="Herndon D.R."/>
            <person name="Palmer G.H."/>
            <person name="Shkap V."/>
            <person name="Knowles D.P. Jr."/>
            <person name="Brayton K.A."/>
        </authorList>
    </citation>
    <scope>NUCLEOTIDE SEQUENCE [LARGE SCALE GENOMIC DNA]</scope>
    <source>
        <strain evidence="4 5">Israel</strain>
    </source>
</reference>
<dbReference type="InterPro" id="IPR002566">
    <property type="entry name" value="Msp4_OMP-like"/>
</dbReference>
<dbReference type="Proteomes" id="UP000000630">
    <property type="component" value="Chromosome"/>
</dbReference>
<feature type="region of interest" description="Disordered" evidence="1">
    <location>
        <begin position="226"/>
        <end position="247"/>
    </location>
</feature>
<gene>
    <name evidence="4" type="primary">omp14</name>
    <name evidence="4" type="ordered locus">ACIS_00068</name>
</gene>
<evidence type="ECO:0000256" key="1">
    <source>
        <dbReference type="SAM" id="MobiDB-lite"/>
    </source>
</evidence>